<keyword evidence="2" id="KW-1185">Reference proteome</keyword>
<dbReference type="GeneID" id="85323810"/>
<protein>
    <submittedName>
        <fullName evidence="1">Uncharacterized protein</fullName>
    </submittedName>
</protein>
<dbReference type="EMBL" id="JAUIRO010000008">
    <property type="protein sequence ID" value="KAK0703020.1"/>
    <property type="molecule type" value="Genomic_DNA"/>
</dbReference>
<evidence type="ECO:0000313" key="1">
    <source>
        <dbReference type="EMBL" id="KAK0703020.1"/>
    </source>
</evidence>
<dbReference type="RefSeq" id="XP_060289879.1">
    <property type="nucleotide sequence ID" value="XM_060440540.1"/>
</dbReference>
<reference evidence="1" key="1">
    <citation type="submission" date="2023-06" db="EMBL/GenBank/DDBJ databases">
        <title>Genome-scale phylogeny and comparative genomics of the fungal order Sordariales.</title>
        <authorList>
            <consortium name="Lawrence Berkeley National Laboratory"/>
            <person name="Hensen N."/>
            <person name="Bonometti L."/>
            <person name="Westerberg I."/>
            <person name="Brannstrom I.O."/>
            <person name="Guillou S."/>
            <person name="Cros-Aarteil S."/>
            <person name="Calhoun S."/>
            <person name="Haridas S."/>
            <person name="Kuo A."/>
            <person name="Mondo S."/>
            <person name="Pangilinan J."/>
            <person name="Riley R."/>
            <person name="LaButti K."/>
            <person name="Andreopoulos B."/>
            <person name="Lipzen A."/>
            <person name="Chen C."/>
            <person name="Yanf M."/>
            <person name="Daum C."/>
            <person name="Ng V."/>
            <person name="Clum A."/>
            <person name="Steindorff A."/>
            <person name="Ohm R."/>
            <person name="Martin F."/>
            <person name="Silar P."/>
            <person name="Natvig D."/>
            <person name="Lalanne C."/>
            <person name="Gautier V."/>
            <person name="Ament-velasquez S.L."/>
            <person name="Kruys A."/>
            <person name="Hutchinson M.I."/>
            <person name="Powell A.J."/>
            <person name="Barry K."/>
            <person name="Miller A.N."/>
            <person name="Grigoriev I.V."/>
            <person name="Debuchy R."/>
            <person name="Gladieux P."/>
            <person name="Thoren M.H."/>
            <person name="Johannesson H."/>
        </authorList>
    </citation>
    <scope>NUCLEOTIDE SEQUENCE</scope>
    <source>
        <strain evidence="1">SMH2392-1A</strain>
    </source>
</reference>
<dbReference type="Proteomes" id="UP001172101">
    <property type="component" value="Unassembled WGS sequence"/>
</dbReference>
<gene>
    <name evidence="1" type="ORF">B0T26DRAFT_680781</name>
</gene>
<proteinExistence type="predicted"/>
<evidence type="ECO:0000313" key="2">
    <source>
        <dbReference type="Proteomes" id="UP001172101"/>
    </source>
</evidence>
<name>A0AA39ZSZ3_9PEZI</name>
<sequence length="153" mass="17398">MANVYLLPSGRIHQSMLTGIAGEPITGRTAEELSSWQTRLEDERHELRRRQRRGDRSAKTAEMLQEVDLNLDIACIDRKLEGLPKKGAGGADERKRVDELNDDRDLAGLQLDLFHREKALRASPGSEDLRKQVENVKYEIQVLDKAIEAKNRP</sequence>
<dbReference type="AlphaFoldDB" id="A0AA39ZSZ3"/>
<accession>A0AA39ZSZ3</accession>
<comment type="caution">
    <text evidence="1">The sequence shown here is derived from an EMBL/GenBank/DDBJ whole genome shotgun (WGS) entry which is preliminary data.</text>
</comment>
<organism evidence="1 2">
    <name type="scientific">Lasiosphaeria miniovina</name>
    <dbReference type="NCBI Taxonomy" id="1954250"/>
    <lineage>
        <taxon>Eukaryota</taxon>
        <taxon>Fungi</taxon>
        <taxon>Dikarya</taxon>
        <taxon>Ascomycota</taxon>
        <taxon>Pezizomycotina</taxon>
        <taxon>Sordariomycetes</taxon>
        <taxon>Sordariomycetidae</taxon>
        <taxon>Sordariales</taxon>
        <taxon>Lasiosphaeriaceae</taxon>
        <taxon>Lasiosphaeria</taxon>
    </lineage>
</organism>